<dbReference type="AlphaFoldDB" id="A0A2S9XJ23"/>
<dbReference type="GO" id="GO:0008270">
    <property type="term" value="F:zinc ion binding"/>
    <property type="evidence" value="ECO:0007669"/>
    <property type="project" value="InterPro"/>
</dbReference>
<dbReference type="Gene3D" id="1.10.30.50">
    <property type="match status" value="1"/>
</dbReference>
<dbReference type="InterPro" id="IPR003615">
    <property type="entry name" value="HNH_nuc"/>
</dbReference>
<evidence type="ECO:0000313" key="5">
    <source>
        <dbReference type="Proteomes" id="UP000237968"/>
    </source>
</evidence>
<dbReference type="InterPro" id="IPR003870">
    <property type="entry name" value="DUF222"/>
</dbReference>
<proteinExistence type="inferred from homology"/>
<sequence>MHSDIMDTSGCESRLTPEQVESLADEIATFAARVDVAKHALLTRLRVFDRCEAWGGLGFSSCAAWLAWRIGVGLKAAREQVRVARALGSLEKLDDLFGRGELSYSKVRAITRVATPQTEQDLIDLAMHATAAQVERLVRSYRNAVEQVDASPGTKQWAVDERFVRRSEVAGGMVRIEIQLPPEEAALVWDAVMSASSGCSLAEASAEASEAATDEEPVQAHGSPMPEASAEALASDLRGPEQRHADAIVDVARAYLQHRPRTLGSGYELVLVTSKDHLEQDPDTPSGVGGFLRDGTPIGVGVARMLACCGSKVAVTVGEHGEVLDVGRRTRVIPSAIGRALWLRDHGCRVPGCERRWHLHAHHLHEWADGGPTKLSNLVLVCPAHHRMIHEGVLDVELREGQPRFIPASTKRELVEVPASAATGAELDELEEWLGDEGINLGPEVNTPRWDGTPMRLGETLDWMLMAQSDQSSPPRSLARVDARE</sequence>
<organism evidence="4 5">
    <name type="scientific">Enhygromyxa salina</name>
    <dbReference type="NCBI Taxonomy" id="215803"/>
    <lineage>
        <taxon>Bacteria</taxon>
        <taxon>Pseudomonadati</taxon>
        <taxon>Myxococcota</taxon>
        <taxon>Polyangia</taxon>
        <taxon>Nannocystales</taxon>
        <taxon>Nannocystaceae</taxon>
        <taxon>Enhygromyxa</taxon>
    </lineage>
</organism>
<dbReference type="EMBL" id="PVNK01000203">
    <property type="protein sequence ID" value="PRP92837.1"/>
    <property type="molecule type" value="Genomic_DNA"/>
</dbReference>
<dbReference type="GO" id="GO:0004519">
    <property type="term" value="F:endonuclease activity"/>
    <property type="evidence" value="ECO:0007669"/>
    <property type="project" value="InterPro"/>
</dbReference>
<evidence type="ECO:0000256" key="2">
    <source>
        <dbReference type="SAM" id="MobiDB-lite"/>
    </source>
</evidence>
<dbReference type="CDD" id="cd00085">
    <property type="entry name" value="HNHc"/>
    <property type="match status" value="1"/>
</dbReference>
<comment type="similarity">
    <text evidence="1">Belongs to the Rv1128c/1148c/1588c/1702c/1945/3466 family.</text>
</comment>
<evidence type="ECO:0000313" key="4">
    <source>
        <dbReference type="EMBL" id="PRP92837.1"/>
    </source>
</evidence>
<dbReference type="Pfam" id="PF01844">
    <property type="entry name" value="HNH"/>
    <property type="match status" value="1"/>
</dbReference>
<protein>
    <recommendedName>
        <fullName evidence="3">HNH nuclease domain-containing protein</fullName>
    </recommendedName>
</protein>
<feature type="domain" description="HNH nuclease" evidence="3">
    <location>
        <begin position="336"/>
        <end position="387"/>
    </location>
</feature>
<name>A0A2S9XJ23_9BACT</name>
<gene>
    <name evidence="4" type="ORF">ENSA5_46690</name>
</gene>
<evidence type="ECO:0000259" key="3">
    <source>
        <dbReference type="SMART" id="SM00507"/>
    </source>
</evidence>
<feature type="region of interest" description="Disordered" evidence="2">
    <location>
        <begin position="204"/>
        <end position="224"/>
    </location>
</feature>
<dbReference type="Pfam" id="PF02720">
    <property type="entry name" value="DUF222"/>
    <property type="match status" value="1"/>
</dbReference>
<dbReference type="SMART" id="SM00507">
    <property type="entry name" value="HNHc"/>
    <property type="match status" value="1"/>
</dbReference>
<dbReference type="RefSeq" id="WP_106393925.1">
    <property type="nucleotide sequence ID" value="NZ_PVNK01000203.1"/>
</dbReference>
<dbReference type="Proteomes" id="UP000237968">
    <property type="component" value="Unassembled WGS sequence"/>
</dbReference>
<dbReference type="GO" id="GO:0003676">
    <property type="term" value="F:nucleic acid binding"/>
    <property type="evidence" value="ECO:0007669"/>
    <property type="project" value="InterPro"/>
</dbReference>
<dbReference type="OrthoDB" id="5800863at2"/>
<accession>A0A2S9XJ23</accession>
<reference evidence="4 5" key="1">
    <citation type="submission" date="2018-03" db="EMBL/GenBank/DDBJ databases">
        <title>Draft Genome Sequences of the Obligatory Marine Myxobacteria Enhygromyxa salina SWB005.</title>
        <authorList>
            <person name="Poehlein A."/>
            <person name="Moghaddam J.A."/>
            <person name="Harms H."/>
            <person name="Alanjari M."/>
            <person name="Koenig G.M."/>
            <person name="Daniel R."/>
            <person name="Schaeberle T.F."/>
        </authorList>
    </citation>
    <scope>NUCLEOTIDE SEQUENCE [LARGE SCALE GENOMIC DNA]</scope>
    <source>
        <strain evidence="4 5">SWB005</strain>
    </source>
</reference>
<evidence type="ECO:0000256" key="1">
    <source>
        <dbReference type="ARBA" id="ARBA00023450"/>
    </source>
</evidence>
<comment type="caution">
    <text evidence="4">The sequence shown here is derived from an EMBL/GenBank/DDBJ whole genome shotgun (WGS) entry which is preliminary data.</text>
</comment>
<keyword evidence="5" id="KW-1185">Reference proteome</keyword>
<dbReference type="InterPro" id="IPR002711">
    <property type="entry name" value="HNH"/>
</dbReference>